<accession>A0ABW0RHC2</accession>
<evidence type="ECO:0000313" key="1">
    <source>
        <dbReference type="EMBL" id="MFC5543823.1"/>
    </source>
</evidence>
<protein>
    <submittedName>
        <fullName evidence="1">Uncharacterized protein</fullName>
    </submittedName>
</protein>
<organism evidence="1 2">
    <name type="scientific">Marinobacter koreensis</name>
    <dbReference type="NCBI Taxonomy" id="335974"/>
    <lineage>
        <taxon>Bacteria</taxon>
        <taxon>Pseudomonadati</taxon>
        <taxon>Pseudomonadota</taxon>
        <taxon>Gammaproteobacteria</taxon>
        <taxon>Pseudomonadales</taxon>
        <taxon>Marinobacteraceae</taxon>
        <taxon>Marinobacter</taxon>
    </lineage>
</organism>
<sequence>MVRVIAIAGLLVALIAAVVFGPRYLSSTDTQAPAGGSAAACDLQAGPCTWENEAGQWAVAITSVGTGDQGTEFRLSVTAPTHPGRFLAVLRGESMYMGEYPVPLKQAGDNRYTAQFTAPFCTSGSEMQWRIDLQSGEDPVGRAPEKLTFWAR</sequence>
<gene>
    <name evidence="1" type="ORF">ACFPQA_02045</name>
</gene>
<dbReference type="RefSeq" id="WP_248157837.1">
    <property type="nucleotide sequence ID" value="NZ_JAKZAJ010000003.1"/>
</dbReference>
<dbReference type="Proteomes" id="UP001596055">
    <property type="component" value="Unassembled WGS sequence"/>
</dbReference>
<keyword evidence="2" id="KW-1185">Reference proteome</keyword>
<name>A0ABW0RHC2_9GAMM</name>
<proteinExistence type="predicted"/>
<comment type="caution">
    <text evidence="1">The sequence shown here is derived from an EMBL/GenBank/DDBJ whole genome shotgun (WGS) entry which is preliminary data.</text>
</comment>
<evidence type="ECO:0000313" key="2">
    <source>
        <dbReference type="Proteomes" id="UP001596055"/>
    </source>
</evidence>
<reference evidence="2" key="1">
    <citation type="journal article" date="2019" name="Int. J. Syst. Evol. Microbiol.">
        <title>The Global Catalogue of Microorganisms (GCM) 10K type strain sequencing project: providing services to taxonomists for standard genome sequencing and annotation.</title>
        <authorList>
            <consortium name="The Broad Institute Genomics Platform"/>
            <consortium name="The Broad Institute Genome Sequencing Center for Infectious Disease"/>
            <person name="Wu L."/>
            <person name="Ma J."/>
        </authorList>
    </citation>
    <scope>NUCLEOTIDE SEQUENCE [LARGE SCALE GENOMIC DNA]</scope>
    <source>
        <strain evidence="2">CGMCC 4.1799</strain>
    </source>
</reference>
<dbReference type="EMBL" id="JBHSNL010000001">
    <property type="protein sequence ID" value="MFC5543823.1"/>
    <property type="molecule type" value="Genomic_DNA"/>
</dbReference>